<protein>
    <submittedName>
        <fullName evidence="1">Uncharacterized protein</fullName>
    </submittedName>
</protein>
<name>A0A0J1KL16_BACAN</name>
<comment type="caution">
    <text evidence="1">The sequence shown here is derived from an EMBL/GenBank/DDBJ whole genome shotgun (WGS) entry which is preliminary data.</text>
</comment>
<evidence type="ECO:0000313" key="1">
    <source>
        <dbReference type="EMBL" id="KLV17340.1"/>
    </source>
</evidence>
<sequence length="75" mass="8854">MEIKSYKDAEGNRVRLGDTIEITYSVSPEENRIAKVVEMKKEGHWVWVRLEGDKLAWHWGTKWTRLVARADKVKK</sequence>
<accession>A0A0J1KL16</accession>
<organism evidence="1 2">
    <name type="scientific">Bacillus anthracis</name>
    <name type="common">anthrax bacterium</name>
    <dbReference type="NCBI Taxonomy" id="1392"/>
    <lineage>
        <taxon>Bacteria</taxon>
        <taxon>Bacillati</taxon>
        <taxon>Bacillota</taxon>
        <taxon>Bacilli</taxon>
        <taxon>Bacillales</taxon>
        <taxon>Bacillaceae</taxon>
        <taxon>Bacillus</taxon>
        <taxon>Bacillus cereus group</taxon>
    </lineage>
</organism>
<proteinExistence type="predicted"/>
<dbReference type="PATRIC" id="fig|1392.242.peg.1327"/>
<evidence type="ECO:0000313" key="2">
    <source>
        <dbReference type="Proteomes" id="UP000035904"/>
    </source>
</evidence>
<dbReference type="Proteomes" id="UP000035904">
    <property type="component" value="Unassembled WGS sequence"/>
</dbReference>
<reference evidence="1 2" key="1">
    <citation type="submission" date="2015-05" db="EMBL/GenBank/DDBJ databases">
        <title>Whole genome sequence and identification of bacterial endophytes from Costus igneus.</title>
        <authorList>
            <person name="Lee Y.P."/>
            <person name="Gan H.M."/>
            <person name="Eng W."/>
            <person name="Wheatley M.S."/>
            <person name="Caraballo A."/>
            <person name="Polter S."/>
            <person name="Savka M.A."/>
            <person name="Hudson A.O."/>
        </authorList>
    </citation>
    <scope>NUCLEOTIDE SEQUENCE [LARGE SCALE GENOMIC DNA]</scope>
    <source>
        <strain evidence="1 2">RIT375</strain>
    </source>
</reference>
<dbReference type="EMBL" id="LDPG01000012">
    <property type="protein sequence ID" value="KLV17340.1"/>
    <property type="molecule type" value="Genomic_DNA"/>
</dbReference>
<dbReference type="RefSeq" id="WP_001991320.1">
    <property type="nucleotide sequence ID" value="NZ_LDPG01000012.1"/>
</dbReference>
<gene>
    <name evidence="1" type="ORF">ABW01_17225</name>
</gene>
<dbReference type="AlphaFoldDB" id="A0A0J1KL16"/>